<evidence type="ECO:0000256" key="3">
    <source>
        <dbReference type="ARBA" id="ARBA00012356"/>
    </source>
</evidence>
<evidence type="ECO:0000256" key="8">
    <source>
        <dbReference type="ARBA" id="ARBA00023098"/>
    </source>
</evidence>
<dbReference type="Pfam" id="PF00109">
    <property type="entry name" value="ketoacyl-synt"/>
    <property type="match status" value="1"/>
</dbReference>
<proteinExistence type="inferred from homology"/>
<reference evidence="18" key="1">
    <citation type="submission" date="2021-03" db="EMBL/GenBank/DDBJ databases">
        <title>Antimicrobial resistance genes in bacteria isolated from Japanese honey, and their potential for conferring macrolide and lincosamide resistance in the American foulbrood pathogen Paenibacillus larvae.</title>
        <authorList>
            <person name="Okamoto M."/>
            <person name="Kumagai M."/>
            <person name="Kanamori H."/>
            <person name="Takamatsu D."/>
        </authorList>
    </citation>
    <scope>NUCLEOTIDE SEQUENCE</scope>
    <source>
        <strain evidence="18">J41TS4</strain>
    </source>
</reference>
<dbReference type="PANTHER" id="PTHR11712">
    <property type="entry name" value="POLYKETIDE SYNTHASE-RELATED"/>
    <property type="match status" value="1"/>
</dbReference>
<comment type="pathway">
    <text evidence="1 14">Lipid metabolism; fatty acid biosynthesis.</text>
</comment>
<feature type="active site" description="For beta-ketoacyl synthase activity" evidence="15">
    <location>
        <position position="162"/>
    </location>
</feature>
<evidence type="ECO:0000256" key="12">
    <source>
        <dbReference type="ARBA" id="ARBA00047318"/>
    </source>
</evidence>
<keyword evidence="8" id="KW-0443">Lipid metabolism</keyword>
<comment type="catalytic activity">
    <reaction evidence="12 14">
        <text>(9Z)-hexadecenoyl-[ACP] + malonyl-[ACP] + H(+) = 3-oxo-(11Z)-octadecenoyl-[ACP] + holo-[ACP] + CO2</text>
        <dbReference type="Rhea" id="RHEA:55040"/>
        <dbReference type="Rhea" id="RHEA-COMP:9623"/>
        <dbReference type="Rhea" id="RHEA-COMP:9685"/>
        <dbReference type="Rhea" id="RHEA-COMP:10800"/>
        <dbReference type="Rhea" id="RHEA-COMP:14074"/>
        <dbReference type="ChEBI" id="CHEBI:15378"/>
        <dbReference type="ChEBI" id="CHEBI:16526"/>
        <dbReference type="ChEBI" id="CHEBI:64479"/>
        <dbReference type="ChEBI" id="CHEBI:78449"/>
        <dbReference type="ChEBI" id="CHEBI:83989"/>
        <dbReference type="ChEBI" id="CHEBI:138538"/>
        <dbReference type="EC" id="2.3.1.179"/>
    </reaction>
</comment>
<evidence type="ECO:0000256" key="9">
    <source>
        <dbReference type="ARBA" id="ARBA00023160"/>
    </source>
</evidence>
<dbReference type="Proteomes" id="UP000678895">
    <property type="component" value="Unassembled WGS sequence"/>
</dbReference>
<keyword evidence="10 14" id="KW-0012">Acyltransferase</keyword>
<evidence type="ECO:0000313" key="19">
    <source>
        <dbReference type="Proteomes" id="UP000678895"/>
    </source>
</evidence>
<evidence type="ECO:0000256" key="16">
    <source>
        <dbReference type="RuleBase" id="RU003694"/>
    </source>
</evidence>
<dbReference type="FunFam" id="3.40.47.10:FF:000018">
    <property type="entry name" value="3-oxoacyl-[acyl-carrier-protein] synthase 2"/>
    <property type="match status" value="1"/>
</dbReference>
<dbReference type="GO" id="GO:0005829">
    <property type="term" value="C:cytosol"/>
    <property type="evidence" value="ECO:0007669"/>
    <property type="project" value="TreeGrafter"/>
</dbReference>
<dbReference type="InterPro" id="IPR014031">
    <property type="entry name" value="Ketoacyl_synth_C"/>
</dbReference>
<dbReference type="InterPro" id="IPR016039">
    <property type="entry name" value="Thiolase-like"/>
</dbReference>
<evidence type="ECO:0000256" key="4">
    <source>
        <dbReference type="ARBA" id="ARBA00014657"/>
    </source>
</evidence>
<comment type="caution">
    <text evidence="18">The sequence shown here is derived from an EMBL/GenBank/DDBJ whole genome shotgun (WGS) entry which is preliminary data.</text>
</comment>
<dbReference type="InterPro" id="IPR000794">
    <property type="entry name" value="Beta-ketoacyl_synthase"/>
</dbReference>
<dbReference type="AlphaFoldDB" id="A0A920CHI7"/>
<dbReference type="PANTHER" id="PTHR11712:SF336">
    <property type="entry name" value="3-OXOACYL-[ACYL-CARRIER-PROTEIN] SYNTHASE, MITOCHONDRIAL"/>
    <property type="match status" value="1"/>
</dbReference>
<comment type="similarity">
    <text evidence="2 14 16">Belongs to the thiolase-like superfamily. Beta-ketoacyl-ACP synthases family.</text>
</comment>
<dbReference type="EMBL" id="BORS01000001">
    <property type="protein sequence ID" value="GIO40481.1"/>
    <property type="molecule type" value="Genomic_DNA"/>
</dbReference>
<dbReference type="GO" id="GO:0004315">
    <property type="term" value="F:3-oxoacyl-[acyl-carrier-protein] synthase activity"/>
    <property type="evidence" value="ECO:0007669"/>
    <property type="project" value="UniProtKB-UniRule"/>
</dbReference>
<keyword evidence="19" id="KW-1185">Reference proteome</keyword>
<dbReference type="InterPro" id="IPR018201">
    <property type="entry name" value="Ketoacyl_synth_AS"/>
</dbReference>
<evidence type="ECO:0000256" key="1">
    <source>
        <dbReference type="ARBA" id="ARBA00005194"/>
    </source>
</evidence>
<dbReference type="RefSeq" id="WP_199558829.1">
    <property type="nucleotide sequence ID" value="NZ_BORS01000001.1"/>
</dbReference>
<dbReference type="EC" id="2.3.1.179" evidence="3 14"/>
<name>A0A920CHI7_9BACL</name>
<dbReference type="InterPro" id="IPR020841">
    <property type="entry name" value="PKS_Beta-ketoAc_synthase_dom"/>
</dbReference>
<dbReference type="GO" id="GO:0006633">
    <property type="term" value="P:fatty acid biosynthetic process"/>
    <property type="evidence" value="ECO:0007669"/>
    <property type="project" value="UniProtKB-UniRule"/>
</dbReference>
<keyword evidence="7" id="KW-0276">Fatty acid metabolism</keyword>
<dbReference type="SUPFAM" id="SSF53901">
    <property type="entry name" value="Thiolase-like"/>
    <property type="match status" value="2"/>
</dbReference>
<dbReference type="Pfam" id="PF02801">
    <property type="entry name" value="Ketoacyl-synt_C"/>
    <property type="match status" value="1"/>
</dbReference>
<evidence type="ECO:0000256" key="6">
    <source>
        <dbReference type="ARBA" id="ARBA00022679"/>
    </source>
</evidence>
<dbReference type="PROSITE" id="PS52004">
    <property type="entry name" value="KS3_2"/>
    <property type="match status" value="1"/>
</dbReference>
<protein>
    <recommendedName>
        <fullName evidence="4 14">3-oxoacyl-[acyl-carrier-protein] synthase 2</fullName>
        <ecNumber evidence="3 14">2.3.1.179</ecNumber>
    </recommendedName>
</protein>
<evidence type="ECO:0000256" key="10">
    <source>
        <dbReference type="ARBA" id="ARBA00023315"/>
    </source>
</evidence>
<dbReference type="PIRSF" id="PIRSF000447">
    <property type="entry name" value="KAS_II"/>
    <property type="match status" value="1"/>
</dbReference>
<evidence type="ECO:0000256" key="7">
    <source>
        <dbReference type="ARBA" id="ARBA00022832"/>
    </source>
</evidence>
<keyword evidence="5 14" id="KW-0444">Lipid biosynthesis</keyword>
<dbReference type="NCBIfam" id="TIGR03150">
    <property type="entry name" value="fabF"/>
    <property type="match status" value="1"/>
</dbReference>
<evidence type="ECO:0000256" key="15">
    <source>
        <dbReference type="PIRSR" id="PIRSR000447-1"/>
    </source>
</evidence>
<dbReference type="NCBIfam" id="NF005589">
    <property type="entry name" value="PRK07314.1"/>
    <property type="match status" value="1"/>
</dbReference>
<feature type="domain" description="Ketosynthase family 3 (KS3)" evidence="17">
    <location>
        <begin position="1"/>
        <end position="408"/>
    </location>
</feature>
<evidence type="ECO:0000256" key="14">
    <source>
        <dbReference type="PIRNR" id="PIRNR000447"/>
    </source>
</evidence>
<dbReference type="InterPro" id="IPR017568">
    <property type="entry name" value="3-oxoacyl-ACP_synth-2"/>
</dbReference>
<comment type="function">
    <text evidence="11 14">Involved in the type II fatty acid elongation cycle. Catalyzes the elongation of a wide range of acyl-ACP by the addition of two carbons from malonyl-ACP to an acyl acceptor. Can efficiently catalyze the conversion of palmitoleoyl-ACP (cis-hexadec-9-enoyl-ACP) to cis-vaccenoyl-ACP (cis-octadec-11-enoyl-ACP), an essential step in the thermal regulation of fatty acid composition.</text>
</comment>
<evidence type="ECO:0000256" key="13">
    <source>
        <dbReference type="ARBA" id="ARBA00047659"/>
    </source>
</evidence>
<evidence type="ECO:0000256" key="2">
    <source>
        <dbReference type="ARBA" id="ARBA00008467"/>
    </source>
</evidence>
<evidence type="ECO:0000313" key="18">
    <source>
        <dbReference type="EMBL" id="GIO40481.1"/>
    </source>
</evidence>
<dbReference type="PROSITE" id="PS00606">
    <property type="entry name" value="KS3_1"/>
    <property type="match status" value="1"/>
</dbReference>
<comment type="catalytic activity">
    <reaction evidence="13 14">
        <text>a fatty acyl-[ACP] + malonyl-[ACP] + H(+) = a 3-oxoacyl-[ACP] + holo-[ACP] + CO2</text>
        <dbReference type="Rhea" id="RHEA:22836"/>
        <dbReference type="Rhea" id="RHEA-COMP:9623"/>
        <dbReference type="Rhea" id="RHEA-COMP:9685"/>
        <dbReference type="Rhea" id="RHEA-COMP:9916"/>
        <dbReference type="Rhea" id="RHEA-COMP:14125"/>
        <dbReference type="ChEBI" id="CHEBI:15378"/>
        <dbReference type="ChEBI" id="CHEBI:16526"/>
        <dbReference type="ChEBI" id="CHEBI:64479"/>
        <dbReference type="ChEBI" id="CHEBI:78449"/>
        <dbReference type="ChEBI" id="CHEBI:78776"/>
        <dbReference type="ChEBI" id="CHEBI:138651"/>
    </reaction>
</comment>
<accession>A0A920CHI7</accession>
<dbReference type="CDD" id="cd00834">
    <property type="entry name" value="KAS_I_II"/>
    <property type="match status" value="1"/>
</dbReference>
<keyword evidence="9 14" id="KW-0275">Fatty acid biosynthesis</keyword>
<dbReference type="SMART" id="SM00825">
    <property type="entry name" value="PKS_KS"/>
    <property type="match status" value="1"/>
</dbReference>
<keyword evidence="6 14" id="KW-0808">Transferase</keyword>
<evidence type="ECO:0000256" key="11">
    <source>
        <dbReference type="ARBA" id="ARBA00024006"/>
    </source>
</evidence>
<evidence type="ECO:0000259" key="17">
    <source>
        <dbReference type="PROSITE" id="PS52004"/>
    </source>
</evidence>
<gene>
    <name evidence="18" type="primary">fabF</name>
    <name evidence="18" type="ORF">J41TS4_02390</name>
</gene>
<organism evidence="18 19">
    <name type="scientific">Paenibacillus apis</name>
    <dbReference type="NCBI Taxonomy" id="1792174"/>
    <lineage>
        <taxon>Bacteria</taxon>
        <taxon>Bacillati</taxon>
        <taxon>Bacillota</taxon>
        <taxon>Bacilli</taxon>
        <taxon>Bacillales</taxon>
        <taxon>Paenibacillaceae</taxon>
        <taxon>Paenibacillus</taxon>
    </lineage>
</organism>
<evidence type="ECO:0000256" key="5">
    <source>
        <dbReference type="ARBA" id="ARBA00022516"/>
    </source>
</evidence>
<sequence>MKRVVVTGLGAVTPIGNTVNEFWENIKQGKVGINKITKFDTTSYKVKIAAEVKNFVATEKIDMKSAKRMELFSQYAVSAAIEAWEDSEIDISNEDSFRIGTAIGSGVGSLQTVESACKIIEEKGSRKLKPLMIPQMTPNMAAGNVAIKLGAQGKCISISTACATGAINIGEAYRSIQCGDADIMIAGGTESCITPTCVGGFSALTALSITEDPLRASIPFDRDRNGFVIGEGAGIVILEELEHAIKRKAKIYAELAGYACTADAYHLTSPSEDGGGAAKAMELAIEEAGVTPSEIDYINAHGTSTYQNDITETRAIKKIFKEFARTVKINSTKSMIGHSLGAAGGIEFIVCTKTITDGFIHQTMGTSLLEDEFDLNYMIDAPVQQNVKVALSNSFGFGGHNAVLVLKQFSGK</sequence>
<dbReference type="InterPro" id="IPR014030">
    <property type="entry name" value="Ketoacyl_synth_N"/>
</dbReference>
<dbReference type="Gene3D" id="3.40.47.10">
    <property type="match status" value="1"/>
</dbReference>